<keyword evidence="3" id="KW-1185">Reference proteome</keyword>
<dbReference type="RefSeq" id="WP_285188018.1">
    <property type="nucleotide sequence ID" value="NZ_CP126981.1"/>
</dbReference>
<keyword evidence="1" id="KW-1133">Transmembrane helix</keyword>
<proteinExistence type="predicted"/>
<dbReference type="Pfam" id="PF13630">
    <property type="entry name" value="SdpI"/>
    <property type="match status" value="1"/>
</dbReference>
<sequence>MGSDIAVLTGFMAATFGFMTALLIAVDWAAVKGHLRRNQFVGIRTPSTMRSDQAWVAGHRAALRLTPVHLVTGVTVSIAVFNARSIAGLNLVGVCGTVVFVAVAVATAIVAGRAAKAVEHDAEG</sequence>
<dbReference type="EMBL" id="CP126981">
    <property type="protein sequence ID" value="WIM88031.1"/>
    <property type="molecule type" value="Genomic_DNA"/>
</dbReference>
<protein>
    <submittedName>
        <fullName evidence="2">SdpI family protein</fullName>
    </submittedName>
</protein>
<evidence type="ECO:0000313" key="3">
    <source>
        <dbReference type="Proteomes" id="UP001236585"/>
    </source>
</evidence>
<evidence type="ECO:0000313" key="2">
    <source>
        <dbReference type="EMBL" id="WIM88031.1"/>
    </source>
</evidence>
<keyword evidence="1" id="KW-0812">Transmembrane</keyword>
<organism evidence="2 3">
    <name type="scientific">Candidatus Mycobacterium wuenschmannii</name>
    <dbReference type="NCBI Taxonomy" id="3027808"/>
    <lineage>
        <taxon>Bacteria</taxon>
        <taxon>Bacillati</taxon>
        <taxon>Actinomycetota</taxon>
        <taxon>Actinomycetes</taxon>
        <taxon>Mycobacteriales</taxon>
        <taxon>Mycobacteriaceae</taxon>
        <taxon>Mycobacterium</taxon>
    </lineage>
</organism>
<feature type="transmembrane region" description="Helical" evidence="1">
    <location>
        <begin position="61"/>
        <end position="81"/>
    </location>
</feature>
<dbReference type="Proteomes" id="UP001236585">
    <property type="component" value="Chromosome"/>
</dbReference>
<name>A0ABY8VY51_9MYCO</name>
<accession>A0ABY8VY51</accession>
<keyword evidence="1" id="KW-0472">Membrane</keyword>
<feature type="transmembrane region" description="Helical" evidence="1">
    <location>
        <begin position="87"/>
        <end position="111"/>
    </location>
</feature>
<reference evidence="2 3" key="1">
    <citation type="journal article" date="2023" name="Microbiol. Resour. Announc.">
        <title>Complete Genome Sequence of Mycobacterium wuenschmanii, a novel Nontuberculous Mycobacterium Isolated from a captive population of Amazon Milk Frogs.</title>
        <authorList>
            <person name="Hicks J."/>
            <person name="Zeineldin M."/>
            <person name="Ward H."/>
            <person name="Wuenschmann A."/>
            <person name="Camp P."/>
            <person name="Farrell D."/>
            <person name="Lehman K."/>
            <person name="Thacker T."/>
            <person name="Cuthbert E."/>
        </authorList>
    </citation>
    <scope>NUCLEOTIDE SEQUENCE [LARGE SCALE GENOMIC DNA]</scope>
    <source>
        <strain evidence="2 3">Wuenschmanii</strain>
    </source>
</reference>
<dbReference type="InterPro" id="IPR025962">
    <property type="entry name" value="SdpI/YhfL"/>
</dbReference>
<gene>
    <name evidence="2" type="ORF">PT015_00400</name>
</gene>
<feature type="transmembrane region" description="Helical" evidence="1">
    <location>
        <begin position="6"/>
        <end position="30"/>
    </location>
</feature>
<evidence type="ECO:0000256" key="1">
    <source>
        <dbReference type="SAM" id="Phobius"/>
    </source>
</evidence>